<sequence length="243" mass="27138">MSNSSISDIQKAFSAVSELKNNGINFEVWHARVRAAVHSLGTPTILDTAHRSASYDQRIAAAIQRKLQSNLFMLINMLTKCHEIIFNLIKHFEQTTAIITADAEHQLFSIKCQSDGNISKHLDDLERQYNHLISLRHKINDSTWINIIIASLLAAYRPIIDSLLASIKTQNKIGTELSTAYTPITLTPTTILTAVYAEALSYNLHTGKSSNNHQSSCDFKNDKKSQHSASIAESRLSCSEFHD</sequence>
<gene>
    <name evidence="1" type="ORF">NM688_g2950</name>
</gene>
<comment type="caution">
    <text evidence="1">The sequence shown here is derived from an EMBL/GenBank/DDBJ whole genome shotgun (WGS) entry which is preliminary data.</text>
</comment>
<reference evidence="1" key="1">
    <citation type="submission" date="2022-07" db="EMBL/GenBank/DDBJ databases">
        <title>Genome Sequence of Phlebia brevispora.</title>
        <authorList>
            <person name="Buettner E."/>
        </authorList>
    </citation>
    <scope>NUCLEOTIDE SEQUENCE</scope>
    <source>
        <strain evidence="1">MPL23</strain>
    </source>
</reference>
<name>A0ACC1T7I4_9APHY</name>
<accession>A0ACC1T7I4</accession>
<organism evidence="1 2">
    <name type="scientific">Phlebia brevispora</name>
    <dbReference type="NCBI Taxonomy" id="194682"/>
    <lineage>
        <taxon>Eukaryota</taxon>
        <taxon>Fungi</taxon>
        <taxon>Dikarya</taxon>
        <taxon>Basidiomycota</taxon>
        <taxon>Agaricomycotina</taxon>
        <taxon>Agaricomycetes</taxon>
        <taxon>Polyporales</taxon>
        <taxon>Meruliaceae</taxon>
        <taxon>Phlebia</taxon>
    </lineage>
</organism>
<protein>
    <submittedName>
        <fullName evidence="1">Uncharacterized protein</fullName>
    </submittedName>
</protein>
<proteinExistence type="predicted"/>
<keyword evidence="2" id="KW-1185">Reference proteome</keyword>
<evidence type="ECO:0000313" key="1">
    <source>
        <dbReference type="EMBL" id="KAJ3554739.1"/>
    </source>
</evidence>
<dbReference type="EMBL" id="JANHOG010000401">
    <property type="protein sequence ID" value="KAJ3554739.1"/>
    <property type="molecule type" value="Genomic_DNA"/>
</dbReference>
<dbReference type="Proteomes" id="UP001148662">
    <property type="component" value="Unassembled WGS sequence"/>
</dbReference>
<evidence type="ECO:0000313" key="2">
    <source>
        <dbReference type="Proteomes" id="UP001148662"/>
    </source>
</evidence>